<dbReference type="InterPro" id="IPR013154">
    <property type="entry name" value="ADH-like_N"/>
</dbReference>
<dbReference type="Gene3D" id="3.90.180.10">
    <property type="entry name" value="Medium-chain alcohol dehydrogenases, catalytic domain"/>
    <property type="match status" value="1"/>
</dbReference>
<reference evidence="3" key="1">
    <citation type="journal article" date="2014" name="Front. Microbiol.">
        <title>High frequency of phylogenetically diverse reductive dehalogenase-homologous genes in deep subseafloor sedimentary metagenomes.</title>
        <authorList>
            <person name="Kawai M."/>
            <person name="Futagami T."/>
            <person name="Toyoda A."/>
            <person name="Takaki Y."/>
            <person name="Nishi S."/>
            <person name="Hori S."/>
            <person name="Arai W."/>
            <person name="Tsubouchi T."/>
            <person name="Morono Y."/>
            <person name="Uchiyama I."/>
            <person name="Ito T."/>
            <person name="Fujiyama A."/>
            <person name="Inagaki F."/>
            <person name="Takami H."/>
        </authorList>
    </citation>
    <scope>NUCLEOTIDE SEQUENCE</scope>
    <source>
        <strain evidence="3">Expedition CK06-06</strain>
    </source>
</reference>
<dbReference type="PROSITE" id="PS01162">
    <property type="entry name" value="QOR_ZETA_CRYSTAL"/>
    <property type="match status" value="1"/>
</dbReference>
<dbReference type="GO" id="GO:0008270">
    <property type="term" value="F:zinc ion binding"/>
    <property type="evidence" value="ECO:0007669"/>
    <property type="project" value="InterPro"/>
</dbReference>
<dbReference type="PANTHER" id="PTHR44013:SF1">
    <property type="entry name" value="ZINC-TYPE ALCOHOL DEHYDROGENASE-LIKE PROTEIN C16A3.02C"/>
    <property type="match status" value="1"/>
</dbReference>
<accession>X0TRU9</accession>
<evidence type="ECO:0000256" key="1">
    <source>
        <dbReference type="SAM" id="Phobius"/>
    </source>
</evidence>
<keyword evidence="1" id="KW-1133">Transmembrane helix</keyword>
<name>X0TRU9_9ZZZZ</name>
<dbReference type="InterPro" id="IPR020843">
    <property type="entry name" value="ER"/>
</dbReference>
<dbReference type="AlphaFoldDB" id="X0TRU9"/>
<keyword evidence="1" id="KW-0812">Transmembrane</keyword>
<proteinExistence type="predicted"/>
<feature type="non-terminal residue" evidence="3">
    <location>
        <position position="1"/>
    </location>
</feature>
<keyword evidence="1" id="KW-0472">Membrane</keyword>
<dbReference type="EMBL" id="BARS01015390">
    <property type="protein sequence ID" value="GAF89921.1"/>
    <property type="molecule type" value="Genomic_DNA"/>
</dbReference>
<feature type="domain" description="Enoyl reductase (ER)" evidence="2">
    <location>
        <begin position="1"/>
        <end position="246"/>
    </location>
</feature>
<dbReference type="SMART" id="SM00829">
    <property type="entry name" value="PKS_ER"/>
    <property type="match status" value="1"/>
</dbReference>
<dbReference type="PANTHER" id="PTHR44013">
    <property type="entry name" value="ZINC-TYPE ALCOHOL DEHYDROGENASE-LIKE PROTEIN C16A3.02C"/>
    <property type="match status" value="1"/>
</dbReference>
<dbReference type="SUPFAM" id="SSF51735">
    <property type="entry name" value="NAD(P)-binding Rossmann-fold domains"/>
    <property type="match status" value="1"/>
</dbReference>
<evidence type="ECO:0000259" key="2">
    <source>
        <dbReference type="SMART" id="SM00829"/>
    </source>
</evidence>
<comment type="caution">
    <text evidence="3">The sequence shown here is derived from an EMBL/GenBank/DDBJ whole genome shotgun (WGS) entry which is preliminary data.</text>
</comment>
<evidence type="ECO:0000313" key="3">
    <source>
        <dbReference type="EMBL" id="GAF89921.1"/>
    </source>
</evidence>
<gene>
    <name evidence="3" type="ORF">S01H1_25472</name>
</gene>
<protein>
    <recommendedName>
        <fullName evidence="2">Enoyl reductase (ER) domain-containing protein</fullName>
    </recommendedName>
</protein>
<dbReference type="CDD" id="cd08267">
    <property type="entry name" value="MDR1"/>
    <property type="match status" value="1"/>
</dbReference>
<dbReference type="SUPFAM" id="SSF50129">
    <property type="entry name" value="GroES-like"/>
    <property type="match status" value="1"/>
</dbReference>
<dbReference type="InterPro" id="IPR002364">
    <property type="entry name" value="Quin_OxRdtase/zeta-crystal_CS"/>
</dbReference>
<dbReference type="Gene3D" id="3.40.50.720">
    <property type="entry name" value="NAD(P)-binding Rossmann-like Domain"/>
    <property type="match status" value="1"/>
</dbReference>
<dbReference type="InterPro" id="IPR052733">
    <property type="entry name" value="Chloroplast_QOR"/>
</dbReference>
<dbReference type="InterPro" id="IPR011032">
    <property type="entry name" value="GroES-like_sf"/>
</dbReference>
<dbReference type="InterPro" id="IPR036291">
    <property type="entry name" value="NAD(P)-bd_dom_sf"/>
</dbReference>
<dbReference type="Pfam" id="PF13602">
    <property type="entry name" value="ADH_zinc_N_2"/>
    <property type="match status" value="1"/>
</dbReference>
<organism evidence="3">
    <name type="scientific">marine sediment metagenome</name>
    <dbReference type="NCBI Taxonomy" id="412755"/>
    <lineage>
        <taxon>unclassified sequences</taxon>
        <taxon>metagenomes</taxon>
        <taxon>ecological metagenomes</taxon>
    </lineage>
</organism>
<feature type="transmembrane region" description="Helical" evidence="1">
    <location>
        <begin position="163"/>
        <end position="184"/>
    </location>
</feature>
<dbReference type="GO" id="GO:0016491">
    <property type="term" value="F:oxidoreductase activity"/>
    <property type="evidence" value="ECO:0007669"/>
    <property type="project" value="InterPro"/>
</dbReference>
<sequence>GEVEAVGRNVKQFQPGDEVFGDLSLCGFGAFAEYVCASENALALKSASMTFEEAAAVPQAAVLALQGLRDKRPIQPGQKVLINGAGGGVGTFALQLAKYFGAEVTGVDSTRKLDMLRSIGADKVIDYTQEDYTKSGQHYDRIIDVAARRSIFDCKRALSPKGIYLMVGGSTAAIFQAFLLGPLISMTGSKKMGALIHKPNKDLALLKELFEAGKVVPIIDRRYPLSEAAEAFRYLEEGHAKGKVVITM</sequence>
<dbReference type="Pfam" id="PF08240">
    <property type="entry name" value="ADH_N"/>
    <property type="match status" value="1"/>
</dbReference>